<feature type="domain" description="Thiamine pyrophosphate enzyme TPP-binding" evidence="2">
    <location>
        <begin position="59"/>
        <end position="208"/>
    </location>
</feature>
<sequence>MEKVFTRPKSLKNNPFHYCPGCGHSIIHRLVAEVIDELGIQDRTIGVPPAGCAVLAYNYFDVDMAEAPHGRAAAVATGIKRVLPDRVVFTYQGDGDIAAIGTAEVIHAANRGERITAIFVNNAVYGMTGGQMAPTTVVGQVTTTSPGGRMPLRDGNPLDLSSMLALAAGSVYIERTAVSSPKGILRTRKAIKKAFQTQLDDLGFSLVEILSPCPTNWKMTPAQAVKWVDETMSKFFEPKVIKDVA</sequence>
<dbReference type="PANTHER" id="PTHR48084:SF3">
    <property type="entry name" value="SUBUNIT OF PYRUVATE:FLAVODOXIN OXIDOREDUCTASE"/>
    <property type="match status" value="1"/>
</dbReference>
<evidence type="ECO:0000259" key="2">
    <source>
        <dbReference type="Pfam" id="PF02775"/>
    </source>
</evidence>
<dbReference type="EMBL" id="DTGT01000297">
    <property type="protein sequence ID" value="HGH61497.1"/>
    <property type="molecule type" value="Genomic_DNA"/>
</dbReference>
<name>A0A7C4EXV9_9BACT</name>
<dbReference type="GO" id="GO:0044281">
    <property type="term" value="P:small molecule metabolic process"/>
    <property type="evidence" value="ECO:0007669"/>
    <property type="project" value="UniProtKB-ARBA"/>
</dbReference>
<dbReference type="Gene3D" id="3.40.50.970">
    <property type="match status" value="1"/>
</dbReference>
<dbReference type="InterPro" id="IPR029061">
    <property type="entry name" value="THDP-binding"/>
</dbReference>
<dbReference type="GO" id="GO:0045333">
    <property type="term" value="P:cellular respiration"/>
    <property type="evidence" value="ECO:0007669"/>
    <property type="project" value="UniProtKB-ARBA"/>
</dbReference>
<dbReference type="AlphaFoldDB" id="A0A7C4EXV9"/>
<dbReference type="InterPro" id="IPR051457">
    <property type="entry name" value="2-oxoacid:Fd_oxidoreductase"/>
</dbReference>
<protein>
    <submittedName>
        <fullName evidence="3">2-oxoglutarate oxidoreductase</fullName>
    </submittedName>
</protein>
<dbReference type="InterPro" id="IPR011766">
    <property type="entry name" value="TPP_enzyme_TPP-bd"/>
</dbReference>
<keyword evidence="1" id="KW-0560">Oxidoreductase</keyword>
<dbReference type="SUPFAM" id="SSF52518">
    <property type="entry name" value="Thiamin diphosphate-binding fold (THDP-binding)"/>
    <property type="match status" value="1"/>
</dbReference>
<dbReference type="GO" id="GO:0030976">
    <property type="term" value="F:thiamine pyrophosphate binding"/>
    <property type="evidence" value="ECO:0007669"/>
    <property type="project" value="InterPro"/>
</dbReference>
<gene>
    <name evidence="3" type="ORF">ENV54_09390</name>
</gene>
<evidence type="ECO:0000313" key="3">
    <source>
        <dbReference type="EMBL" id="HGH61497.1"/>
    </source>
</evidence>
<comment type="caution">
    <text evidence="3">The sequence shown here is derived from an EMBL/GenBank/DDBJ whole genome shotgun (WGS) entry which is preliminary data.</text>
</comment>
<dbReference type="GO" id="GO:0016625">
    <property type="term" value="F:oxidoreductase activity, acting on the aldehyde or oxo group of donors, iron-sulfur protein as acceptor"/>
    <property type="evidence" value="ECO:0007669"/>
    <property type="project" value="UniProtKB-ARBA"/>
</dbReference>
<dbReference type="PANTHER" id="PTHR48084">
    <property type="entry name" value="2-OXOGLUTARATE OXIDOREDUCTASE SUBUNIT KORB-RELATED"/>
    <property type="match status" value="1"/>
</dbReference>
<dbReference type="Pfam" id="PF02775">
    <property type="entry name" value="TPP_enzyme_C"/>
    <property type="match status" value="1"/>
</dbReference>
<evidence type="ECO:0000256" key="1">
    <source>
        <dbReference type="ARBA" id="ARBA00023002"/>
    </source>
</evidence>
<organism evidence="3">
    <name type="scientific">Desulfomonile tiedjei</name>
    <dbReference type="NCBI Taxonomy" id="2358"/>
    <lineage>
        <taxon>Bacteria</taxon>
        <taxon>Pseudomonadati</taxon>
        <taxon>Thermodesulfobacteriota</taxon>
        <taxon>Desulfomonilia</taxon>
        <taxon>Desulfomonilales</taxon>
        <taxon>Desulfomonilaceae</taxon>
        <taxon>Desulfomonile</taxon>
    </lineage>
</organism>
<accession>A0A7C4EXV9</accession>
<proteinExistence type="predicted"/>
<reference evidence="3" key="1">
    <citation type="journal article" date="2020" name="mSystems">
        <title>Genome- and Community-Level Interaction Insights into Carbon Utilization and Element Cycling Functions of Hydrothermarchaeota in Hydrothermal Sediment.</title>
        <authorList>
            <person name="Zhou Z."/>
            <person name="Liu Y."/>
            <person name="Xu W."/>
            <person name="Pan J."/>
            <person name="Luo Z.H."/>
            <person name="Li M."/>
        </authorList>
    </citation>
    <scope>NUCLEOTIDE SEQUENCE [LARGE SCALE GENOMIC DNA]</scope>
    <source>
        <strain evidence="3">SpSt-769</strain>
    </source>
</reference>